<feature type="transmembrane region" description="Helical" evidence="1">
    <location>
        <begin position="159"/>
        <end position="182"/>
    </location>
</feature>
<feature type="transmembrane region" description="Helical" evidence="1">
    <location>
        <begin position="234"/>
        <end position="256"/>
    </location>
</feature>
<feature type="transmembrane region" description="Helical" evidence="1">
    <location>
        <begin position="426"/>
        <end position="449"/>
    </location>
</feature>
<feature type="transmembrane region" description="Helical" evidence="1">
    <location>
        <begin position="456"/>
        <end position="476"/>
    </location>
</feature>
<protein>
    <recommendedName>
        <fullName evidence="4">Polyketide antibiotic transporter</fullName>
    </recommendedName>
</protein>
<dbReference type="EMBL" id="JACYXZ010000004">
    <property type="protein sequence ID" value="MBD8870894.1"/>
    <property type="molecule type" value="Genomic_DNA"/>
</dbReference>
<feature type="transmembrane region" description="Helical" evidence="1">
    <location>
        <begin position="496"/>
        <end position="519"/>
    </location>
</feature>
<feature type="transmembrane region" description="Helical" evidence="1">
    <location>
        <begin position="78"/>
        <end position="100"/>
    </location>
</feature>
<proteinExistence type="predicted"/>
<comment type="caution">
    <text evidence="2">The sequence shown here is derived from an EMBL/GenBank/DDBJ whole genome shotgun (WGS) entry which is preliminary data.</text>
</comment>
<evidence type="ECO:0000313" key="2">
    <source>
        <dbReference type="EMBL" id="MBD8870894.1"/>
    </source>
</evidence>
<dbReference type="Proteomes" id="UP000616839">
    <property type="component" value="Unassembled WGS sequence"/>
</dbReference>
<sequence length="526" mass="53408">MNAFTGTPHLIRLILRRDRVRLPIWILAITALVGATASAITGLYETPEEMAGYASTADSPATRLMSGRPDGLDNVGAITAYEISVSGLVAVALMVTFLVVRHTRTEEESGHAELLRATVSGRHAAMLAAAVVATAASVTIGILDAVVLVASGLDPGGSVLHGTVLAAVGLVFAGVAAAAAQLTSASRSALGIAMGVLALSFVVRGVGDVADNALSWLSPLGWALLTQPYGAARWWLLLPLVALAVALVGPTVWLTAHRDAGAGMLHPRPGPARARGSLGTATGLAWRLQRGSILGWTTGLVLGALLMGSVGPELDDMIAANPDLAEFFASTGADPVSAFLVTAFGLLGVVAAGFAASSALRLRSEESAGRAEAVLATGLSRTRWALGSLTVTVVATVVIMGLIGLATAAAFAAASGDSSSFGTFTAAGLALTPAVLVVAGLAVLLTGWLPRYSSAAFALVVFAFVQSYLGNLLDLPGWLSAFSPFWHLAEMPVEDFAVGPAATVLAVGLGLGALGMVGLRRRDLAG</sequence>
<evidence type="ECO:0000313" key="3">
    <source>
        <dbReference type="Proteomes" id="UP000616839"/>
    </source>
</evidence>
<feature type="transmembrane region" description="Helical" evidence="1">
    <location>
        <begin position="124"/>
        <end position="153"/>
    </location>
</feature>
<feature type="transmembrane region" description="Helical" evidence="1">
    <location>
        <begin position="293"/>
        <end position="311"/>
    </location>
</feature>
<feature type="transmembrane region" description="Helical" evidence="1">
    <location>
        <begin position="389"/>
        <end position="414"/>
    </location>
</feature>
<accession>A0A927K5H3</accession>
<feature type="transmembrane region" description="Helical" evidence="1">
    <location>
        <begin position="22"/>
        <end position="44"/>
    </location>
</feature>
<reference evidence="2" key="1">
    <citation type="submission" date="2020-09" db="EMBL/GenBank/DDBJ databases">
        <title>Nocardioides sp. strain MJB4 16S ribosomal RNA gene Genome sequencing and assembly.</title>
        <authorList>
            <person name="Kim I."/>
        </authorList>
    </citation>
    <scope>NUCLEOTIDE SEQUENCE</scope>
    <source>
        <strain evidence="2">MJB4</strain>
    </source>
</reference>
<gene>
    <name evidence="2" type="ORF">IE331_14790</name>
</gene>
<name>A0A927K5H3_9ACTN</name>
<dbReference type="RefSeq" id="WP_192144224.1">
    <property type="nucleotide sequence ID" value="NZ_JACYXZ010000004.1"/>
</dbReference>
<feature type="transmembrane region" description="Helical" evidence="1">
    <location>
        <begin position="189"/>
        <end position="207"/>
    </location>
</feature>
<feature type="transmembrane region" description="Helical" evidence="1">
    <location>
        <begin position="336"/>
        <end position="360"/>
    </location>
</feature>
<keyword evidence="1" id="KW-1133">Transmembrane helix</keyword>
<evidence type="ECO:0008006" key="4">
    <source>
        <dbReference type="Google" id="ProtNLM"/>
    </source>
</evidence>
<keyword evidence="1" id="KW-0812">Transmembrane</keyword>
<keyword evidence="1" id="KW-0472">Membrane</keyword>
<evidence type="ECO:0000256" key="1">
    <source>
        <dbReference type="SAM" id="Phobius"/>
    </source>
</evidence>
<dbReference type="AlphaFoldDB" id="A0A927K5H3"/>
<keyword evidence="3" id="KW-1185">Reference proteome</keyword>
<organism evidence="2 3">
    <name type="scientific">Nocardioides donggukensis</name>
    <dbReference type="NCBI Taxonomy" id="2774019"/>
    <lineage>
        <taxon>Bacteria</taxon>
        <taxon>Bacillati</taxon>
        <taxon>Actinomycetota</taxon>
        <taxon>Actinomycetes</taxon>
        <taxon>Propionibacteriales</taxon>
        <taxon>Nocardioidaceae</taxon>
        <taxon>Nocardioides</taxon>
    </lineage>
</organism>